<accession>A0A1B1S602</accession>
<gene>
    <name evidence="1" type="ORF">I858_016610</name>
</gene>
<dbReference type="KEGG" id="pll:I858_016610"/>
<geneLocation type="plasmid" evidence="1 2">
    <name>pPS15-1</name>
</geneLocation>
<dbReference type="AlphaFoldDB" id="A0A1B1S602"/>
<protein>
    <submittedName>
        <fullName evidence="1">Uncharacterized protein</fullName>
    </submittedName>
</protein>
<keyword evidence="2" id="KW-1185">Reference proteome</keyword>
<dbReference type="OrthoDB" id="9553513at2"/>
<dbReference type="RefSeq" id="WP_049694999.1">
    <property type="nucleotide sequence ID" value="NZ_CP016541.2"/>
</dbReference>
<reference evidence="1" key="1">
    <citation type="submission" date="2016-10" db="EMBL/GenBank/DDBJ databases">
        <authorList>
            <person name="See-Too W.S."/>
        </authorList>
    </citation>
    <scope>NUCLEOTIDE SEQUENCE</scope>
    <source>
        <strain evidence="1">L10.15</strain>
        <plasmid evidence="1">pPS15-1</plasmid>
    </source>
</reference>
<proteinExistence type="predicted"/>
<dbReference type="EMBL" id="CP016541">
    <property type="protein sequence ID" value="ANU28601.1"/>
    <property type="molecule type" value="Genomic_DNA"/>
</dbReference>
<evidence type="ECO:0000313" key="2">
    <source>
        <dbReference type="Proteomes" id="UP000053354"/>
    </source>
</evidence>
<organism evidence="1 2">
    <name type="scientific">Planococcus versutus</name>
    <dbReference type="NCBI Taxonomy" id="1302659"/>
    <lineage>
        <taxon>Bacteria</taxon>
        <taxon>Bacillati</taxon>
        <taxon>Bacillota</taxon>
        <taxon>Bacilli</taxon>
        <taxon>Bacillales</taxon>
        <taxon>Caryophanaceae</taxon>
        <taxon>Planococcus</taxon>
    </lineage>
</organism>
<dbReference type="Proteomes" id="UP000053354">
    <property type="component" value="Plasmid pPS15-1"/>
</dbReference>
<evidence type="ECO:0000313" key="1">
    <source>
        <dbReference type="EMBL" id="ANU28601.1"/>
    </source>
</evidence>
<sequence length="131" mass="15491">MTTFSFFILSEKSSLIEKDRFNKHSFVKKEGNFYIFARQQTEGFVEGHCISNDYFDFIRSISNEMKSPIYTLVKELKNKEGENDFSIKKQLNSSGMMDSEKVLILTQDTLISYNSLYKFPFTQDKFTHKRF</sequence>
<keyword evidence="1" id="KW-0614">Plasmid</keyword>
<name>A0A1B1S602_9BACL</name>